<dbReference type="Pfam" id="PF01846">
    <property type="entry name" value="FF"/>
    <property type="match status" value="3"/>
</dbReference>
<dbReference type="Gene3D" id="2.20.70.10">
    <property type="match status" value="2"/>
</dbReference>
<dbReference type="OrthoDB" id="187617at2759"/>
<proteinExistence type="predicted"/>
<dbReference type="EMBL" id="ML977575">
    <property type="protein sequence ID" value="KAF2002772.1"/>
    <property type="molecule type" value="Genomic_DNA"/>
</dbReference>
<dbReference type="SUPFAM" id="SSF51045">
    <property type="entry name" value="WW domain"/>
    <property type="match status" value="2"/>
</dbReference>
<feature type="compositionally biased region" description="Basic and acidic residues" evidence="1">
    <location>
        <begin position="710"/>
        <end position="722"/>
    </location>
</feature>
<dbReference type="Gene3D" id="1.10.10.440">
    <property type="entry name" value="FF domain"/>
    <property type="match status" value="5"/>
</dbReference>
<dbReference type="InterPro" id="IPR001202">
    <property type="entry name" value="WW_dom"/>
</dbReference>
<dbReference type="SMART" id="SM00456">
    <property type="entry name" value="WW"/>
    <property type="match status" value="2"/>
</dbReference>
<dbReference type="PANTHER" id="PTHR11864">
    <property type="entry name" value="PRE-MRNA-PROCESSING PROTEIN PRP40"/>
    <property type="match status" value="1"/>
</dbReference>
<dbReference type="InterPro" id="IPR039726">
    <property type="entry name" value="Prp40-like"/>
</dbReference>
<feature type="compositionally biased region" description="Basic and acidic residues" evidence="1">
    <location>
        <begin position="739"/>
        <end position="749"/>
    </location>
</feature>
<feature type="compositionally biased region" description="Basic and acidic residues" evidence="1">
    <location>
        <begin position="621"/>
        <end position="636"/>
    </location>
</feature>
<feature type="region of interest" description="Disordered" evidence="1">
    <location>
        <begin position="571"/>
        <end position="790"/>
    </location>
</feature>
<feature type="domain" description="WW" evidence="2">
    <location>
        <begin position="5"/>
        <end position="38"/>
    </location>
</feature>
<dbReference type="InterPro" id="IPR036020">
    <property type="entry name" value="WW_dom_sf"/>
</dbReference>
<accession>A0A6A5WM19</accession>
<feature type="compositionally biased region" description="Pro residues" evidence="1">
    <location>
        <begin position="91"/>
        <end position="103"/>
    </location>
</feature>
<dbReference type="Pfam" id="PF00397">
    <property type="entry name" value="WW"/>
    <property type="match status" value="1"/>
</dbReference>
<feature type="compositionally biased region" description="Basic and acidic residues" evidence="1">
    <location>
        <begin position="571"/>
        <end position="602"/>
    </location>
</feature>
<dbReference type="PROSITE" id="PS01159">
    <property type="entry name" value="WW_DOMAIN_1"/>
    <property type="match status" value="2"/>
</dbReference>
<organism evidence="3 4">
    <name type="scientific">Amniculicola lignicola CBS 123094</name>
    <dbReference type="NCBI Taxonomy" id="1392246"/>
    <lineage>
        <taxon>Eukaryota</taxon>
        <taxon>Fungi</taxon>
        <taxon>Dikarya</taxon>
        <taxon>Ascomycota</taxon>
        <taxon>Pezizomycotina</taxon>
        <taxon>Dothideomycetes</taxon>
        <taxon>Pleosporomycetidae</taxon>
        <taxon>Pleosporales</taxon>
        <taxon>Amniculicolaceae</taxon>
        <taxon>Amniculicola</taxon>
    </lineage>
</organism>
<reference evidence="3" key="1">
    <citation type="journal article" date="2020" name="Stud. Mycol.">
        <title>101 Dothideomycetes genomes: a test case for predicting lifestyles and emergence of pathogens.</title>
        <authorList>
            <person name="Haridas S."/>
            <person name="Albert R."/>
            <person name="Binder M."/>
            <person name="Bloem J."/>
            <person name="Labutti K."/>
            <person name="Salamov A."/>
            <person name="Andreopoulos B."/>
            <person name="Baker S."/>
            <person name="Barry K."/>
            <person name="Bills G."/>
            <person name="Bluhm B."/>
            <person name="Cannon C."/>
            <person name="Castanera R."/>
            <person name="Culley D."/>
            <person name="Daum C."/>
            <person name="Ezra D."/>
            <person name="Gonzalez J."/>
            <person name="Henrissat B."/>
            <person name="Kuo A."/>
            <person name="Liang C."/>
            <person name="Lipzen A."/>
            <person name="Lutzoni F."/>
            <person name="Magnuson J."/>
            <person name="Mondo S."/>
            <person name="Nolan M."/>
            <person name="Ohm R."/>
            <person name="Pangilinan J."/>
            <person name="Park H.-J."/>
            <person name="Ramirez L."/>
            <person name="Alfaro M."/>
            <person name="Sun H."/>
            <person name="Tritt A."/>
            <person name="Yoshinaga Y."/>
            <person name="Zwiers L.-H."/>
            <person name="Turgeon B."/>
            <person name="Goodwin S."/>
            <person name="Spatafora J."/>
            <person name="Crous P."/>
            <person name="Grigoriev I."/>
        </authorList>
    </citation>
    <scope>NUCLEOTIDE SEQUENCE</scope>
    <source>
        <strain evidence="3">CBS 123094</strain>
    </source>
</reference>
<gene>
    <name evidence="3" type="ORF">P154DRAFT_487627</name>
</gene>
<dbReference type="PROSITE" id="PS50020">
    <property type="entry name" value="WW_DOMAIN_2"/>
    <property type="match status" value="2"/>
</dbReference>
<dbReference type="Pfam" id="PF25432">
    <property type="entry name" value="FF_PRPF40A"/>
    <property type="match status" value="1"/>
</dbReference>
<dbReference type="GO" id="GO:0071004">
    <property type="term" value="C:U2-type prespliceosome"/>
    <property type="evidence" value="ECO:0007669"/>
    <property type="project" value="TreeGrafter"/>
</dbReference>
<dbReference type="SUPFAM" id="SSF81698">
    <property type="entry name" value="FF domain"/>
    <property type="match status" value="5"/>
</dbReference>
<feature type="domain" description="WW" evidence="2">
    <location>
        <begin position="46"/>
        <end position="78"/>
    </location>
</feature>
<feature type="region of interest" description="Disordered" evidence="1">
    <location>
        <begin position="84"/>
        <end position="155"/>
    </location>
</feature>
<dbReference type="AlphaFoldDB" id="A0A6A5WM19"/>
<dbReference type="SMART" id="SM00441">
    <property type="entry name" value="FF"/>
    <property type="match status" value="5"/>
</dbReference>
<evidence type="ECO:0000256" key="1">
    <source>
        <dbReference type="SAM" id="MobiDB-lite"/>
    </source>
</evidence>
<feature type="compositionally biased region" description="Basic and acidic residues" evidence="1">
    <location>
        <begin position="125"/>
        <end position="141"/>
    </location>
</feature>
<dbReference type="InterPro" id="IPR002713">
    <property type="entry name" value="FF_domain"/>
</dbReference>
<evidence type="ECO:0000313" key="3">
    <source>
        <dbReference type="EMBL" id="KAF2002772.1"/>
    </source>
</evidence>
<name>A0A6A5WM19_9PLEO</name>
<feature type="compositionally biased region" description="Basic and acidic residues" evidence="1">
    <location>
        <begin position="646"/>
        <end position="703"/>
    </location>
</feature>
<dbReference type="InterPro" id="IPR036517">
    <property type="entry name" value="FF_domain_sf"/>
</dbReference>
<dbReference type="PANTHER" id="PTHR11864:SF0">
    <property type="entry name" value="PRP40 PRE-MRNA PROCESSING FACTOR 40 HOMOLOG A (YEAST)"/>
    <property type="match status" value="1"/>
</dbReference>
<dbReference type="GO" id="GO:0005685">
    <property type="term" value="C:U1 snRNP"/>
    <property type="evidence" value="ECO:0007669"/>
    <property type="project" value="TreeGrafter"/>
</dbReference>
<dbReference type="Proteomes" id="UP000799779">
    <property type="component" value="Unassembled WGS sequence"/>
</dbReference>
<evidence type="ECO:0000313" key="4">
    <source>
        <dbReference type="Proteomes" id="UP000799779"/>
    </source>
</evidence>
<keyword evidence="4" id="KW-1185">Reference proteome</keyword>
<protein>
    <recommendedName>
        <fullName evidence="2">WW domain-containing protein</fullName>
    </recommendedName>
</protein>
<dbReference type="GO" id="GO:0003723">
    <property type="term" value="F:RNA binding"/>
    <property type="evidence" value="ECO:0007669"/>
    <property type="project" value="TreeGrafter"/>
</dbReference>
<dbReference type="GO" id="GO:0045292">
    <property type="term" value="P:mRNA cis splicing, via spliceosome"/>
    <property type="evidence" value="ECO:0007669"/>
    <property type="project" value="InterPro"/>
</dbReference>
<evidence type="ECO:0000259" key="2">
    <source>
        <dbReference type="PROSITE" id="PS50020"/>
    </source>
</evidence>
<sequence length="790" mass="93220">MNGYAPAASVWRAVKTPDNRTYYHNPTTNETRWDKPEELMTGTERALVGTGWTEYEKEGRPYWYNKTTKETTWVVPEAVTEAKAKAEAARAPPPQHAALPPRPQTSAPTSWGAPPTSYDSYSQRDSYHDRRDRDRDDRYSASDRGPPAFSTTAEVLFPNPDDAEAAFMKLLKKIGAQTDWKWNEVVRAAVKEPHWRAIADPKEREALFRKYCDELRAQEKEKERERQTKVRADFMAMLRSHPEIRHYTRWKTALPFLQPETVFKSAKDDSERRRIFEDYIVTLKRAFAEKQKNKRLSALDSLTSVLDGLDLKAFTRWQNAEELLSNDARFNNEDQFRTLSKIDVLDKFEQHIRGLQQVFNERSQAEKAAKKRLERKNRDAFKELLADLKRAGRINITSQFKGIYPHIHDDPRYKAMLGQDGPSLLELFWYAKQEEEIKFRSLRRYALEMTSIHQFEVTLKTKFEDFEEIARKHDSLRDIDDATMQEIFRYVLDKVKRREKDDFDKLVSRHRDDIDLLRSHIKRLEPAISINDPWEVVKPRLETTKEFKKLKQAHSGLPKVAFEKHIQRLKDKERDAAEYKSRQEEKRLLGRGDREYENGHADSHRRHRTRTRSPELDAYEEERRKAQKDREARYNRDGTTGLSPPRRRDRDMRDRDDRDMRDRRDRGGRDRDDRRDRERADRERGPRARDADRVDHYDPERRRSYVRGDPLSRADPREHPVGELDYGDSRGTPLRRRRESGDSGVDRNVKRSRNSYSDRASRTPAVRTPEPPKEDPGLRSGSEEGEIEED</sequence>
<dbReference type="CDD" id="cd00201">
    <property type="entry name" value="WW"/>
    <property type="match status" value="2"/>
</dbReference>